<dbReference type="EMBL" id="BOPH01000129">
    <property type="protein sequence ID" value="GIJ74106.1"/>
    <property type="molecule type" value="Genomic_DNA"/>
</dbReference>
<protein>
    <recommendedName>
        <fullName evidence="1">CMP/dCMP-type deaminase domain-containing protein</fullName>
    </recommendedName>
</protein>
<feature type="domain" description="CMP/dCMP-type deaminase" evidence="1">
    <location>
        <begin position="9"/>
        <end position="125"/>
    </location>
</feature>
<evidence type="ECO:0000313" key="3">
    <source>
        <dbReference type="Proteomes" id="UP000635606"/>
    </source>
</evidence>
<dbReference type="SUPFAM" id="SSF53927">
    <property type="entry name" value="Cytidine deaminase-like"/>
    <property type="match status" value="1"/>
</dbReference>
<proteinExistence type="predicted"/>
<keyword evidence="3" id="KW-1185">Reference proteome</keyword>
<dbReference type="InterPro" id="IPR002125">
    <property type="entry name" value="CMP_dCMP_dom"/>
</dbReference>
<dbReference type="PROSITE" id="PS51747">
    <property type="entry name" value="CYT_DCMP_DEAMINASES_2"/>
    <property type="match status" value="1"/>
</dbReference>
<comment type="caution">
    <text evidence="2">The sequence shown here is derived from an EMBL/GenBank/DDBJ whole genome shotgun (WGS) entry which is preliminary data.</text>
</comment>
<dbReference type="GO" id="GO:0002100">
    <property type="term" value="P:tRNA wobble adenosine to inosine editing"/>
    <property type="evidence" value="ECO:0007669"/>
    <property type="project" value="InterPro"/>
</dbReference>
<sequence>MTGLREAWEKLDEPWQLAFNQAWIAYQNDCCPAGTVILDAAGAIVAQANNRVRTIDTNARELADTSLAHAAINALTQIPTVTQHVPDALYSTIEPCLMCMGAIVINGLRRLHFATADFFAGATSLNQSYPPAVELWPKLDGPHSGPISSIFQCLYVAFHAWITPDGPVARAYSTNRADLYKRSQAVAEIVEPYKRSKGTALKEVFSSLPETILSR</sequence>
<evidence type="ECO:0000313" key="2">
    <source>
        <dbReference type="EMBL" id="GIJ74106.1"/>
    </source>
</evidence>
<reference evidence="2" key="1">
    <citation type="submission" date="2021-01" db="EMBL/GenBank/DDBJ databases">
        <title>Whole genome shotgun sequence of Virgisporangium ochraceum NBRC 16418.</title>
        <authorList>
            <person name="Komaki H."/>
            <person name="Tamura T."/>
        </authorList>
    </citation>
    <scope>NUCLEOTIDE SEQUENCE</scope>
    <source>
        <strain evidence="2">NBRC 16418</strain>
    </source>
</reference>
<name>A0A8J4A777_9ACTN</name>
<accession>A0A8J4A777</accession>
<dbReference type="Proteomes" id="UP000635606">
    <property type="component" value="Unassembled WGS sequence"/>
</dbReference>
<dbReference type="Pfam" id="PF00383">
    <property type="entry name" value="dCMP_cyt_deam_1"/>
    <property type="match status" value="1"/>
</dbReference>
<organism evidence="2 3">
    <name type="scientific">Virgisporangium ochraceum</name>
    <dbReference type="NCBI Taxonomy" id="65505"/>
    <lineage>
        <taxon>Bacteria</taxon>
        <taxon>Bacillati</taxon>
        <taxon>Actinomycetota</taxon>
        <taxon>Actinomycetes</taxon>
        <taxon>Micromonosporales</taxon>
        <taxon>Micromonosporaceae</taxon>
        <taxon>Virgisporangium</taxon>
    </lineage>
</organism>
<evidence type="ECO:0000259" key="1">
    <source>
        <dbReference type="PROSITE" id="PS51747"/>
    </source>
</evidence>
<dbReference type="RefSeq" id="WP_203933913.1">
    <property type="nucleotide sequence ID" value="NZ_BOPH01000129.1"/>
</dbReference>
<dbReference type="InterPro" id="IPR016193">
    <property type="entry name" value="Cytidine_deaminase-like"/>
</dbReference>
<dbReference type="Gene3D" id="3.40.140.10">
    <property type="entry name" value="Cytidine Deaminase, domain 2"/>
    <property type="match status" value="1"/>
</dbReference>
<dbReference type="GO" id="GO:0052717">
    <property type="term" value="F:tRNA-specific adenosine-34 deaminase activity"/>
    <property type="evidence" value="ECO:0007669"/>
    <property type="project" value="UniProtKB-EC"/>
</dbReference>
<gene>
    <name evidence="2" type="ORF">Voc01_090230</name>
</gene>
<dbReference type="AlphaFoldDB" id="A0A8J4A777"/>